<dbReference type="InterPro" id="IPR004511">
    <property type="entry name" value="PAPS/APS_Rdtase"/>
</dbReference>
<dbReference type="InterPro" id="IPR014729">
    <property type="entry name" value="Rossmann-like_a/b/a_fold"/>
</dbReference>
<evidence type="ECO:0000256" key="3">
    <source>
        <dbReference type="ARBA" id="ARBA00024327"/>
    </source>
</evidence>
<dbReference type="RefSeq" id="WP_204950015.1">
    <property type="nucleotide sequence ID" value="NZ_BSFF01000001.1"/>
</dbReference>
<dbReference type="GO" id="GO:0004604">
    <property type="term" value="F:phosphoadenylyl-sulfate reductase (thioredoxin) activity"/>
    <property type="evidence" value="ECO:0007669"/>
    <property type="project" value="UniProtKB-UniRule"/>
</dbReference>
<accession>A0A9W6ISU3</accession>
<feature type="binding site" evidence="4">
    <location>
        <position position="218"/>
    </location>
    <ligand>
        <name>[4Fe-4S] cluster</name>
        <dbReference type="ChEBI" id="CHEBI:49883"/>
    </ligand>
</feature>
<evidence type="ECO:0000256" key="1">
    <source>
        <dbReference type="ARBA" id="ARBA00009732"/>
    </source>
</evidence>
<feature type="active site" description="Nucleophile; cysteine thiosulfonate intermediate" evidence="4">
    <location>
        <position position="241"/>
    </location>
</feature>
<keyword evidence="4" id="KW-0411">Iron-sulfur</keyword>
<gene>
    <name evidence="4 6" type="primary">cysH</name>
    <name evidence="6" type="ORF">GCM10008170_06840</name>
    <name evidence="7" type="ORF">JOD31_001831</name>
</gene>
<feature type="binding site" evidence="4">
    <location>
        <position position="134"/>
    </location>
    <ligand>
        <name>[4Fe-4S] cluster</name>
        <dbReference type="ChEBI" id="CHEBI:49883"/>
    </ligand>
</feature>
<protein>
    <recommendedName>
        <fullName evidence="4">Adenosine 5'-phosphosulfate reductase</fullName>
        <shortName evidence="4">APS reductase</shortName>
        <ecNumber evidence="4">1.8.4.10</ecNumber>
    </recommendedName>
    <alternativeName>
        <fullName evidence="4">5'-adenylylsulfate reductase</fullName>
    </alternativeName>
    <alternativeName>
        <fullName evidence="4">Thioredoxin-dependent 5'-adenylylsulfate reductase</fullName>
    </alternativeName>
</protein>
<comment type="similarity">
    <text evidence="1 4">Belongs to the PAPS reductase family. CysH subfamily.</text>
</comment>
<dbReference type="GO" id="GO:0005737">
    <property type="term" value="C:cytoplasm"/>
    <property type="evidence" value="ECO:0007669"/>
    <property type="project" value="UniProtKB-SubCell"/>
</dbReference>
<keyword evidence="2 4" id="KW-0560">Oxidoreductase</keyword>
<evidence type="ECO:0000259" key="5">
    <source>
        <dbReference type="Pfam" id="PF01507"/>
    </source>
</evidence>
<dbReference type="GO" id="GO:0070814">
    <property type="term" value="P:hydrogen sulfide biosynthetic process"/>
    <property type="evidence" value="ECO:0007669"/>
    <property type="project" value="UniProtKB-UniRule"/>
</dbReference>
<evidence type="ECO:0000313" key="8">
    <source>
        <dbReference type="Proteomes" id="UP000758856"/>
    </source>
</evidence>
<keyword evidence="4" id="KW-0408">Iron</keyword>
<dbReference type="GO" id="GO:0051539">
    <property type="term" value="F:4 iron, 4 sulfur cluster binding"/>
    <property type="evidence" value="ECO:0007669"/>
    <property type="project" value="UniProtKB-UniRule"/>
</dbReference>
<feature type="binding site" evidence="4">
    <location>
        <position position="135"/>
    </location>
    <ligand>
        <name>[4Fe-4S] cluster</name>
        <dbReference type="ChEBI" id="CHEBI:49883"/>
    </ligand>
</feature>
<reference evidence="6" key="1">
    <citation type="journal article" date="2014" name="Int. J. Syst. Evol. Microbiol.">
        <title>Complete genome sequence of Corynebacterium casei LMG S-19264T (=DSM 44701T), isolated from a smear-ripened cheese.</title>
        <authorList>
            <consortium name="US DOE Joint Genome Institute (JGI-PGF)"/>
            <person name="Walter F."/>
            <person name="Albersmeier A."/>
            <person name="Kalinowski J."/>
            <person name="Ruckert C."/>
        </authorList>
    </citation>
    <scope>NUCLEOTIDE SEQUENCE</scope>
    <source>
        <strain evidence="6">VKM B-1606</strain>
    </source>
</reference>
<comment type="function">
    <text evidence="4">Catalyzes the formation of sulfite from adenosine 5'-phosphosulfate (APS) using thioredoxin as an electron donor.</text>
</comment>
<dbReference type="EMBL" id="JAFBCY010000002">
    <property type="protein sequence ID" value="MBM7851606.1"/>
    <property type="molecule type" value="Genomic_DNA"/>
</dbReference>
<dbReference type="HAMAP" id="MF_00063">
    <property type="entry name" value="CysH"/>
    <property type="match status" value="1"/>
</dbReference>
<name>A0A9W6ISU3_9HYPH</name>
<evidence type="ECO:0000313" key="6">
    <source>
        <dbReference type="EMBL" id="GLK54665.1"/>
    </source>
</evidence>
<dbReference type="SUPFAM" id="SSF52402">
    <property type="entry name" value="Adenine nucleotide alpha hydrolases-like"/>
    <property type="match status" value="1"/>
</dbReference>
<reference evidence="6" key="3">
    <citation type="submission" date="2023-01" db="EMBL/GenBank/DDBJ databases">
        <authorList>
            <person name="Sun Q."/>
            <person name="Evtushenko L."/>
        </authorList>
    </citation>
    <scope>NUCLEOTIDE SEQUENCE</scope>
    <source>
        <strain evidence="6">VKM B-1606</strain>
    </source>
</reference>
<dbReference type="Proteomes" id="UP000758856">
    <property type="component" value="Unassembled WGS sequence"/>
</dbReference>
<evidence type="ECO:0000256" key="4">
    <source>
        <dbReference type="HAMAP-Rule" id="MF_00063"/>
    </source>
</evidence>
<dbReference type="NCBIfam" id="TIGR00434">
    <property type="entry name" value="cysH"/>
    <property type="match status" value="1"/>
</dbReference>
<dbReference type="CDD" id="cd23945">
    <property type="entry name" value="PAPS_reductase"/>
    <property type="match status" value="1"/>
</dbReference>
<dbReference type="PANTHER" id="PTHR46509">
    <property type="entry name" value="PHOSPHOADENOSINE PHOSPHOSULFATE REDUCTASE"/>
    <property type="match status" value="1"/>
</dbReference>
<keyword evidence="8" id="KW-1185">Reference proteome</keyword>
<dbReference type="EC" id="1.8.4.10" evidence="4"/>
<evidence type="ECO:0000256" key="2">
    <source>
        <dbReference type="ARBA" id="ARBA00023002"/>
    </source>
</evidence>
<keyword evidence="4" id="KW-0963">Cytoplasm</keyword>
<dbReference type="GO" id="GO:0046872">
    <property type="term" value="F:metal ion binding"/>
    <property type="evidence" value="ECO:0007669"/>
    <property type="project" value="UniProtKB-KW"/>
</dbReference>
<dbReference type="AlphaFoldDB" id="A0A9W6ISU3"/>
<sequence>MERPNNVPLPSVSAARAAERATSLAAHLDARHRGQNAQALIHAAVKDLFRGRIALVSSFGADSAVLLHLVAEVDPTTPVIFVDTGQLFAETLRYRDELVALLGLTDVRSVGPKTDRLARLDPENFLWQSNPDLCCRIRKVEPLADAIGDFPAWISGRKRFQNAFRAELPVFEGDGARIKVNPLADWGAKDVEAYRLEHGLPEHPLVKFGYLSIGCAPCTDRVKPGEDPRAGRWRGRAKTECGIHIAGSMTPENEGSGI</sequence>
<evidence type="ECO:0000313" key="9">
    <source>
        <dbReference type="Proteomes" id="UP001143400"/>
    </source>
</evidence>
<comment type="caution">
    <text evidence="6">The sequence shown here is derived from an EMBL/GenBank/DDBJ whole genome shotgun (WGS) entry which is preliminary data.</text>
</comment>
<dbReference type="PIRSF" id="PIRSF000857">
    <property type="entry name" value="PAPS_reductase"/>
    <property type="match status" value="1"/>
</dbReference>
<dbReference type="EMBL" id="BSFF01000001">
    <property type="protein sequence ID" value="GLK54665.1"/>
    <property type="molecule type" value="Genomic_DNA"/>
</dbReference>
<dbReference type="Pfam" id="PF01507">
    <property type="entry name" value="PAPS_reduct"/>
    <property type="match status" value="1"/>
</dbReference>
<dbReference type="PANTHER" id="PTHR46509:SF1">
    <property type="entry name" value="PHOSPHOADENOSINE PHOSPHOSULFATE REDUCTASE"/>
    <property type="match status" value="1"/>
</dbReference>
<evidence type="ECO:0000313" key="7">
    <source>
        <dbReference type="EMBL" id="MBM7851606.1"/>
    </source>
</evidence>
<keyword evidence="4" id="KW-0479">Metal-binding</keyword>
<reference evidence="7 8" key="2">
    <citation type="submission" date="2021-01" db="EMBL/GenBank/DDBJ databases">
        <title>Genomic Encyclopedia of Type Strains, Phase IV (KMG-IV): sequencing the most valuable type-strain genomes for metagenomic binning, comparative biology and taxonomic classification.</title>
        <authorList>
            <person name="Goeker M."/>
        </authorList>
    </citation>
    <scope>NUCLEOTIDE SEQUENCE [LARGE SCALE GENOMIC DNA]</scope>
    <source>
        <strain evidence="7 8">DSM 6130</strain>
    </source>
</reference>
<dbReference type="NCBIfam" id="NF002537">
    <property type="entry name" value="PRK02090.1"/>
    <property type="match status" value="1"/>
</dbReference>
<feature type="binding site" evidence="4">
    <location>
        <position position="215"/>
    </location>
    <ligand>
        <name>[4Fe-4S] cluster</name>
        <dbReference type="ChEBI" id="CHEBI:49883"/>
    </ligand>
</feature>
<comment type="pathway">
    <text evidence="3 4">Sulfur metabolism; hydrogen sulfide biosynthesis; sulfite from sulfate.</text>
</comment>
<comment type="cofactor">
    <cofactor evidence="4">
        <name>[4Fe-4S] cluster</name>
        <dbReference type="ChEBI" id="CHEBI:49883"/>
    </cofactor>
    <text evidence="4">Binds 1 [4Fe-4S] cluster per subunit.</text>
</comment>
<dbReference type="Gene3D" id="3.40.50.620">
    <property type="entry name" value="HUPs"/>
    <property type="match status" value="1"/>
</dbReference>
<comment type="subcellular location">
    <subcellularLocation>
        <location evidence="4">Cytoplasm</location>
    </subcellularLocation>
</comment>
<dbReference type="GO" id="GO:0043866">
    <property type="term" value="F:adenylyl-sulfate reductase (thioredoxin) activity"/>
    <property type="evidence" value="ECO:0007669"/>
    <property type="project" value="UniProtKB-EC"/>
</dbReference>
<dbReference type="InterPro" id="IPR002500">
    <property type="entry name" value="PAPS_reduct_dom"/>
</dbReference>
<comment type="catalytic activity">
    <reaction evidence="4">
        <text>[thioredoxin]-disulfide + sulfite + AMP + 2 H(+) = adenosine 5'-phosphosulfate + [thioredoxin]-dithiol</text>
        <dbReference type="Rhea" id="RHEA:21976"/>
        <dbReference type="Rhea" id="RHEA-COMP:10698"/>
        <dbReference type="Rhea" id="RHEA-COMP:10700"/>
        <dbReference type="ChEBI" id="CHEBI:15378"/>
        <dbReference type="ChEBI" id="CHEBI:17359"/>
        <dbReference type="ChEBI" id="CHEBI:29950"/>
        <dbReference type="ChEBI" id="CHEBI:50058"/>
        <dbReference type="ChEBI" id="CHEBI:58243"/>
        <dbReference type="ChEBI" id="CHEBI:456215"/>
        <dbReference type="EC" id="1.8.4.10"/>
    </reaction>
</comment>
<proteinExistence type="inferred from homology"/>
<dbReference type="Proteomes" id="UP001143400">
    <property type="component" value="Unassembled WGS sequence"/>
</dbReference>
<dbReference type="GO" id="GO:0019379">
    <property type="term" value="P:sulfate assimilation, phosphoadenylyl sulfate reduction by phosphoadenylyl-sulfate reductase (thioredoxin)"/>
    <property type="evidence" value="ECO:0007669"/>
    <property type="project" value="UniProtKB-UniRule"/>
</dbReference>
<feature type="domain" description="Phosphoadenosine phosphosulphate reductase" evidence="5">
    <location>
        <begin position="53"/>
        <end position="220"/>
    </location>
</feature>
<organism evidence="6 9">
    <name type="scientific">Methylopila capsulata</name>
    <dbReference type="NCBI Taxonomy" id="61654"/>
    <lineage>
        <taxon>Bacteria</taxon>
        <taxon>Pseudomonadati</taxon>
        <taxon>Pseudomonadota</taxon>
        <taxon>Alphaproteobacteria</taxon>
        <taxon>Hyphomicrobiales</taxon>
        <taxon>Methylopilaceae</taxon>
        <taxon>Methylopila</taxon>
    </lineage>
</organism>